<sequence>MAFAPKIRTMTGDSFFFLLFYLRHSHHPALLPIHNVLFLFISLSPVRWDLGLWSVTKWMRPC</sequence>
<evidence type="ECO:0000313" key="1">
    <source>
        <dbReference type="EMBL" id="PTU23342.1"/>
    </source>
</evidence>
<evidence type="ECO:0000313" key="2">
    <source>
        <dbReference type="Proteomes" id="UP000244073"/>
    </source>
</evidence>
<dbReference type="AlphaFoldDB" id="A0A2T5M495"/>
<reference evidence="1 2" key="1">
    <citation type="journal article" date="2018" name="Proc. Natl. Acad. Sci. U.S.A.">
        <title>Linking secondary metabolites to gene clusters through genome sequencing of six diverse Aspergillus species.</title>
        <authorList>
            <person name="Kaerboelling I."/>
            <person name="Vesth T.C."/>
            <person name="Frisvad J.C."/>
            <person name="Nybo J.L."/>
            <person name="Theobald S."/>
            <person name="Kuo A."/>
            <person name="Bowyer P."/>
            <person name="Matsuda Y."/>
            <person name="Mondo S."/>
            <person name="Lyhne E.K."/>
            <person name="Kogle M.E."/>
            <person name="Clum A."/>
            <person name="Lipzen A."/>
            <person name="Salamov A."/>
            <person name="Ngan C.Y."/>
            <person name="Daum C."/>
            <person name="Chiniquy J."/>
            <person name="Barry K."/>
            <person name="LaButti K."/>
            <person name="Haridas S."/>
            <person name="Simmons B.A."/>
            <person name="Magnuson J.K."/>
            <person name="Mortensen U.H."/>
            <person name="Larsen T.O."/>
            <person name="Grigoriev I.V."/>
            <person name="Baker S.E."/>
            <person name="Andersen M.R."/>
        </authorList>
    </citation>
    <scope>NUCLEOTIDE SEQUENCE [LARGE SCALE GENOMIC DNA]</scope>
    <source>
        <strain evidence="1 2">IBT 24754</strain>
    </source>
</reference>
<dbReference type="Proteomes" id="UP000244073">
    <property type="component" value="Unassembled WGS sequence"/>
</dbReference>
<dbReference type="VEuPathDB" id="FungiDB:P175DRAFT_0168239"/>
<dbReference type="RefSeq" id="XP_040754734.1">
    <property type="nucleotide sequence ID" value="XM_040892495.1"/>
</dbReference>
<organism evidence="1 2">
    <name type="scientific">Aspergillus ochraceoroseus IBT 24754</name>
    <dbReference type="NCBI Taxonomy" id="1392256"/>
    <lineage>
        <taxon>Eukaryota</taxon>
        <taxon>Fungi</taxon>
        <taxon>Dikarya</taxon>
        <taxon>Ascomycota</taxon>
        <taxon>Pezizomycotina</taxon>
        <taxon>Eurotiomycetes</taxon>
        <taxon>Eurotiomycetidae</taxon>
        <taxon>Eurotiales</taxon>
        <taxon>Aspergillaceae</taxon>
        <taxon>Aspergillus</taxon>
        <taxon>Aspergillus subgen. Nidulantes</taxon>
    </lineage>
</organism>
<dbReference type="EMBL" id="MSFN02000002">
    <property type="protein sequence ID" value="PTU23342.1"/>
    <property type="molecule type" value="Genomic_DNA"/>
</dbReference>
<accession>A0A2T5M495</accession>
<name>A0A2T5M495_9EURO</name>
<proteinExistence type="predicted"/>
<dbReference type="GeneID" id="63809377"/>
<gene>
    <name evidence="1" type="ORF">P175DRAFT_0168239</name>
</gene>
<comment type="caution">
    <text evidence="1">The sequence shown here is derived from an EMBL/GenBank/DDBJ whole genome shotgun (WGS) entry which is preliminary data.</text>
</comment>
<protein>
    <submittedName>
        <fullName evidence="1">Uncharacterized protein</fullName>
    </submittedName>
</protein>